<dbReference type="EMBL" id="BMAV01014059">
    <property type="protein sequence ID" value="GFY62084.1"/>
    <property type="molecule type" value="Genomic_DNA"/>
</dbReference>
<dbReference type="PROSITE" id="PS50850">
    <property type="entry name" value="MFS"/>
    <property type="match status" value="1"/>
</dbReference>
<dbReference type="AlphaFoldDB" id="A0A8X6Y359"/>
<dbReference type="InterPro" id="IPR036259">
    <property type="entry name" value="MFS_trans_sf"/>
</dbReference>
<reference evidence="7" key="1">
    <citation type="submission" date="2020-08" db="EMBL/GenBank/DDBJ databases">
        <title>Multicomponent nature underlies the extraordinary mechanical properties of spider dragline silk.</title>
        <authorList>
            <person name="Kono N."/>
            <person name="Nakamura H."/>
            <person name="Mori M."/>
            <person name="Yoshida Y."/>
            <person name="Ohtoshi R."/>
            <person name="Malay A.D."/>
            <person name="Moran D.A.P."/>
            <person name="Tomita M."/>
            <person name="Numata K."/>
            <person name="Arakawa K."/>
        </authorList>
    </citation>
    <scope>NUCLEOTIDE SEQUENCE</scope>
</reference>
<evidence type="ECO:0000256" key="2">
    <source>
        <dbReference type="ARBA" id="ARBA00022692"/>
    </source>
</evidence>
<feature type="transmembrane region" description="Helical" evidence="5">
    <location>
        <begin position="224"/>
        <end position="244"/>
    </location>
</feature>
<evidence type="ECO:0000256" key="4">
    <source>
        <dbReference type="ARBA" id="ARBA00023136"/>
    </source>
</evidence>
<keyword evidence="3 5" id="KW-1133">Transmembrane helix</keyword>
<accession>A0A8X6Y359</accession>
<dbReference type="Pfam" id="PF07690">
    <property type="entry name" value="MFS_1"/>
    <property type="match status" value="1"/>
</dbReference>
<sequence>MDFNVVLQDVGDFGLYQKLLCIFLVVPSASLCALVYFTQFFTILVPDHRCKLSEEDIFQHNFSTFFNISVPYEIVNGKLLSKKCEMYDVSNISYISDTNYSNSMTVNCRNGWVYDFRELYPTIATEMNWVCDNDQLPYQSQTIFYVGTSLGCVVFGLIADRYGRRPSIILSYVIACVAGIGSAFTTSFYTFNILRFFVGATIIPLSEDPYVLSLEYIGVKKRTIVIIIWSMGYILFSAICPWIAYGLRDWRLLCIITSAPLAAVPLFGKFVPESASWLLTQGRKKEAVKLLKTVARINKKDYPEEFGERCYDKNNEQDNFNTTVLDLFKTPRLRLNSLVLAIVWFVVYCCYHTNTQNASNLGTNVYDSFTYSSLVEIPALFVILFGIDWLGRRWPVAFSSLAAGLAGLVILIIPRDAIKTHLGLALIQRVTITIVYNVIMQYSAELLPTVLRGRGLAFLRLMGTLGLYLSPSIVYLSMAMPGLPLVVSGVLMLLVSAFTLTLPETLHKHLPHSIEDGEMFGKNQNVLDCPCIHKSNMDSDDEPEAATEKA</sequence>
<keyword evidence="8" id="KW-1185">Reference proteome</keyword>
<feature type="transmembrane region" description="Helical" evidence="5">
    <location>
        <begin position="20"/>
        <end position="45"/>
    </location>
</feature>
<feature type="transmembrane region" description="Helical" evidence="5">
    <location>
        <begin position="369"/>
        <end position="387"/>
    </location>
</feature>
<dbReference type="InterPro" id="IPR011701">
    <property type="entry name" value="MFS"/>
</dbReference>
<dbReference type="InterPro" id="IPR020846">
    <property type="entry name" value="MFS_dom"/>
</dbReference>
<dbReference type="GO" id="GO:0022857">
    <property type="term" value="F:transmembrane transporter activity"/>
    <property type="evidence" value="ECO:0007669"/>
    <property type="project" value="InterPro"/>
</dbReference>
<feature type="transmembrane region" description="Helical" evidence="5">
    <location>
        <begin position="394"/>
        <end position="414"/>
    </location>
</feature>
<dbReference type="OrthoDB" id="6884957at2759"/>
<dbReference type="InterPro" id="IPR005829">
    <property type="entry name" value="Sugar_transporter_CS"/>
</dbReference>
<feature type="domain" description="Major facilitator superfamily (MFS) profile" evidence="6">
    <location>
        <begin position="74"/>
        <end position="507"/>
    </location>
</feature>
<keyword evidence="2 5" id="KW-0812">Transmembrane</keyword>
<keyword evidence="4 5" id="KW-0472">Membrane</keyword>
<dbReference type="SUPFAM" id="SSF103473">
    <property type="entry name" value="MFS general substrate transporter"/>
    <property type="match status" value="1"/>
</dbReference>
<evidence type="ECO:0000256" key="1">
    <source>
        <dbReference type="ARBA" id="ARBA00004141"/>
    </source>
</evidence>
<dbReference type="PROSITE" id="PS00216">
    <property type="entry name" value="SUGAR_TRANSPORT_1"/>
    <property type="match status" value="1"/>
</dbReference>
<feature type="transmembrane region" description="Helical" evidence="5">
    <location>
        <begin position="142"/>
        <end position="159"/>
    </location>
</feature>
<protein>
    <submittedName>
        <fullName evidence="7">Carcinine transporter</fullName>
    </submittedName>
</protein>
<evidence type="ECO:0000256" key="5">
    <source>
        <dbReference type="SAM" id="Phobius"/>
    </source>
</evidence>
<evidence type="ECO:0000313" key="7">
    <source>
        <dbReference type="EMBL" id="GFY62084.1"/>
    </source>
</evidence>
<evidence type="ECO:0000259" key="6">
    <source>
        <dbReference type="PROSITE" id="PS50850"/>
    </source>
</evidence>
<dbReference type="Proteomes" id="UP000886998">
    <property type="component" value="Unassembled WGS sequence"/>
</dbReference>
<proteinExistence type="predicted"/>
<comment type="caution">
    <text evidence="7">The sequence shown here is derived from an EMBL/GenBank/DDBJ whole genome shotgun (WGS) entry which is preliminary data.</text>
</comment>
<evidence type="ECO:0000313" key="8">
    <source>
        <dbReference type="Proteomes" id="UP000886998"/>
    </source>
</evidence>
<feature type="transmembrane region" description="Helical" evidence="5">
    <location>
        <begin position="456"/>
        <end position="476"/>
    </location>
</feature>
<feature type="transmembrane region" description="Helical" evidence="5">
    <location>
        <begin position="168"/>
        <end position="187"/>
    </location>
</feature>
<comment type="subcellular location">
    <subcellularLocation>
        <location evidence="1">Membrane</location>
        <topology evidence="1">Multi-pass membrane protein</topology>
    </subcellularLocation>
</comment>
<organism evidence="7 8">
    <name type="scientific">Trichonephila inaurata madagascariensis</name>
    <dbReference type="NCBI Taxonomy" id="2747483"/>
    <lineage>
        <taxon>Eukaryota</taxon>
        <taxon>Metazoa</taxon>
        <taxon>Ecdysozoa</taxon>
        <taxon>Arthropoda</taxon>
        <taxon>Chelicerata</taxon>
        <taxon>Arachnida</taxon>
        <taxon>Araneae</taxon>
        <taxon>Araneomorphae</taxon>
        <taxon>Entelegynae</taxon>
        <taxon>Araneoidea</taxon>
        <taxon>Nephilidae</taxon>
        <taxon>Trichonephila</taxon>
        <taxon>Trichonephila inaurata</taxon>
    </lineage>
</organism>
<evidence type="ECO:0000256" key="3">
    <source>
        <dbReference type="ARBA" id="ARBA00022989"/>
    </source>
</evidence>
<feature type="transmembrane region" description="Helical" evidence="5">
    <location>
        <begin position="482"/>
        <end position="502"/>
    </location>
</feature>
<feature type="transmembrane region" description="Helical" evidence="5">
    <location>
        <begin position="335"/>
        <end position="354"/>
    </location>
</feature>
<dbReference type="GO" id="GO:0016020">
    <property type="term" value="C:membrane"/>
    <property type="evidence" value="ECO:0007669"/>
    <property type="project" value="UniProtKB-SubCell"/>
</dbReference>
<name>A0A8X6Y359_9ARAC</name>
<dbReference type="Gene3D" id="1.20.1250.20">
    <property type="entry name" value="MFS general substrate transporter like domains"/>
    <property type="match status" value="1"/>
</dbReference>
<gene>
    <name evidence="7" type="primary">CarT</name>
    <name evidence="7" type="ORF">TNIN_170091</name>
</gene>
<dbReference type="PANTHER" id="PTHR24064">
    <property type="entry name" value="SOLUTE CARRIER FAMILY 22 MEMBER"/>
    <property type="match status" value="1"/>
</dbReference>